<dbReference type="EMBL" id="LXQA010074553">
    <property type="protein sequence ID" value="MCI09965.1"/>
    <property type="molecule type" value="Genomic_DNA"/>
</dbReference>
<comment type="caution">
    <text evidence="1">The sequence shown here is derived from an EMBL/GenBank/DDBJ whole genome shotgun (WGS) entry which is preliminary data.</text>
</comment>
<feature type="non-terminal residue" evidence="1">
    <location>
        <position position="48"/>
    </location>
</feature>
<sequence>MNTVELLKKIDSFRRHKSHWIATKRVAASLLSHRKSWCTVPPPHCNSQ</sequence>
<evidence type="ECO:0000313" key="2">
    <source>
        <dbReference type="Proteomes" id="UP000265520"/>
    </source>
</evidence>
<proteinExistence type="predicted"/>
<protein>
    <submittedName>
        <fullName evidence="1">Uncharacterized protein</fullName>
    </submittedName>
</protein>
<accession>A0A392PGF4</accession>
<evidence type="ECO:0000313" key="1">
    <source>
        <dbReference type="EMBL" id="MCI09965.1"/>
    </source>
</evidence>
<dbReference type="AlphaFoldDB" id="A0A392PGF4"/>
<reference evidence="1 2" key="1">
    <citation type="journal article" date="2018" name="Front. Plant Sci.">
        <title>Red Clover (Trifolium pratense) and Zigzag Clover (T. medium) - A Picture of Genomic Similarities and Differences.</title>
        <authorList>
            <person name="Dluhosova J."/>
            <person name="Istvanek J."/>
            <person name="Nedelnik J."/>
            <person name="Repkova J."/>
        </authorList>
    </citation>
    <scope>NUCLEOTIDE SEQUENCE [LARGE SCALE GENOMIC DNA]</scope>
    <source>
        <strain evidence="2">cv. 10/8</strain>
        <tissue evidence="1">Leaf</tissue>
    </source>
</reference>
<dbReference type="Proteomes" id="UP000265520">
    <property type="component" value="Unassembled WGS sequence"/>
</dbReference>
<name>A0A392PGF4_9FABA</name>
<organism evidence="1 2">
    <name type="scientific">Trifolium medium</name>
    <dbReference type="NCBI Taxonomy" id="97028"/>
    <lineage>
        <taxon>Eukaryota</taxon>
        <taxon>Viridiplantae</taxon>
        <taxon>Streptophyta</taxon>
        <taxon>Embryophyta</taxon>
        <taxon>Tracheophyta</taxon>
        <taxon>Spermatophyta</taxon>
        <taxon>Magnoliopsida</taxon>
        <taxon>eudicotyledons</taxon>
        <taxon>Gunneridae</taxon>
        <taxon>Pentapetalae</taxon>
        <taxon>rosids</taxon>
        <taxon>fabids</taxon>
        <taxon>Fabales</taxon>
        <taxon>Fabaceae</taxon>
        <taxon>Papilionoideae</taxon>
        <taxon>50 kb inversion clade</taxon>
        <taxon>NPAAA clade</taxon>
        <taxon>Hologalegina</taxon>
        <taxon>IRL clade</taxon>
        <taxon>Trifolieae</taxon>
        <taxon>Trifolium</taxon>
    </lineage>
</organism>
<keyword evidence="2" id="KW-1185">Reference proteome</keyword>